<evidence type="ECO:0000313" key="1">
    <source>
        <dbReference type="EMBL" id="PAE87707.1"/>
    </source>
</evidence>
<comment type="caution">
    <text evidence="1">The sequence shown here is derived from an EMBL/GenBank/DDBJ whole genome shotgun (WGS) entry which is preliminary data.</text>
</comment>
<sequence length="138" mass="15876">MSGFNKMNLDEFSNLKGMDNKTSEKMSSAYKKIDLTEDTDEFNPFDTAGLMLQNKEIITIICDFAFSLDEVDLTDDIECGYFMYKLEKELAQKDRDKGLSLPENELLLLLQKNSAEQHGYFYSGDLVNKFKNVLKEVL</sequence>
<dbReference type="Proteomes" id="UP000216207">
    <property type="component" value="Unassembled WGS sequence"/>
</dbReference>
<evidence type="ECO:0000313" key="2">
    <source>
        <dbReference type="Proteomes" id="UP000216207"/>
    </source>
</evidence>
<dbReference type="EMBL" id="NPCC01000030">
    <property type="protein sequence ID" value="PAE87707.1"/>
    <property type="molecule type" value="Genomic_DNA"/>
</dbReference>
<proteinExistence type="predicted"/>
<organism evidence="1 2">
    <name type="scientific">Shouchella clausii</name>
    <name type="common">Alkalihalobacillus clausii</name>
    <dbReference type="NCBI Taxonomy" id="79880"/>
    <lineage>
        <taxon>Bacteria</taxon>
        <taxon>Bacillati</taxon>
        <taxon>Bacillota</taxon>
        <taxon>Bacilli</taxon>
        <taxon>Bacillales</taxon>
        <taxon>Bacillaceae</taxon>
        <taxon>Shouchella</taxon>
    </lineage>
</organism>
<accession>A0A268NVZ4</accession>
<gene>
    <name evidence="1" type="ORF">CHH72_16850</name>
</gene>
<reference evidence="1 2" key="1">
    <citation type="submission" date="2017-07" db="EMBL/GenBank/DDBJ databases">
        <title>Isolation and whole genome analysis of endospore-forming bacteria from heroin.</title>
        <authorList>
            <person name="Kalinowski J."/>
            <person name="Ahrens B."/>
            <person name="Al-Dilaimi A."/>
            <person name="Winkler A."/>
            <person name="Wibberg D."/>
            <person name="Schleenbecker U."/>
            <person name="Ruckert C."/>
            <person name="Wolfel R."/>
            <person name="Grass G."/>
        </authorList>
    </citation>
    <scope>NUCLEOTIDE SEQUENCE [LARGE SCALE GENOMIC DNA]</scope>
    <source>
        <strain evidence="1 2">7539</strain>
    </source>
</reference>
<dbReference type="AlphaFoldDB" id="A0A268NVZ4"/>
<protein>
    <submittedName>
        <fullName evidence="1">Uncharacterized protein</fullName>
    </submittedName>
</protein>
<dbReference type="RefSeq" id="WP_095327035.1">
    <property type="nucleotide sequence ID" value="NZ_NPCC01000030.1"/>
</dbReference>
<name>A0A268NVZ4_SHOCL</name>